<evidence type="ECO:0000256" key="1">
    <source>
        <dbReference type="ARBA" id="ARBA00002446"/>
    </source>
</evidence>
<dbReference type="GO" id="GO:0042802">
    <property type="term" value="F:identical protein binding"/>
    <property type="evidence" value="ECO:0007669"/>
    <property type="project" value="UniProtKB-ARBA"/>
</dbReference>
<sequence length="220" mass="25673">MSPVLGYWKSRGLGQQIRLLLHYCGEKFDQEFYVAGPAPDFSREQWLSKMDKLGLDFPNLPYFISGSFRLTQSTAIMVYIADEHKMLPASAKERATLLMVHQAAMDIRNAFYRLTFGPDYEVNKIKYLENLPADIKRLSDYLGKRKFFSGEKVNYPDFNIYDLLIVLSTYAPGCLDNYGNLKSYIKRFESIPAIRDYLKSPDYIHRPFTNTMAHWGYYFD</sequence>
<comment type="function">
    <text evidence="2">Conjugation of reduced glutathione to a wide number of exogenous and endogenous hydrophobic electrophiles.</text>
</comment>
<reference evidence="10" key="1">
    <citation type="submission" date="2019-11" db="UniProtKB">
        <authorList>
            <consortium name="WormBaseParasite"/>
        </authorList>
    </citation>
    <scope>IDENTIFICATION</scope>
</reference>
<feature type="domain" description="GST C-terminal" evidence="9">
    <location>
        <begin position="90"/>
        <end position="208"/>
    </location>
</feature>
<dbReference type="GO" id="GO:0004364">
    <property type="term" value="F:glutathione transferase activity"/>
    <property type="evidence" value="ECO:0007669"/>
    <property type="project" value="UniProtKB-EC"/>
</dbReference>
<dbReference type="WBParaSite" id="MCU_008298-RA">
    <property type="protein sequence ID" value="MCU_008298-RA"/>
    <property type="gene ID" value="MCU_008298"/>
</dbReference>
<comment type="function">
    <text evidence="1">GST isoenzymes appear to play a central role in the parasite detoxification system. Other functions are also suspected including a role in increasing the solubility of haematin in the parasite gut.</text>
</comment>
<dbReference type="PROSITE" id="PS50404">
    <property type="entry name" value="GST_NTER"/>
    <property type="match status" value="1"/>
</dbReference>
<dbReference type="InterPro" id="IPR036282">
    <property type="entry name" value="Glutathione-S-Trfase_C_sf"/>
</dbReference>
<accession>A0A5K3FGN4</accession>
<dbReference type="PANTHER" id="PTHR11571:SF222">
    <property type="entry name" value="GLUTATHIONE TRANSFERASE"/>
    <property type="match status" value="1"/>
</dbReference>
<dbReference type="SUPFAM" id="SSF52833">
    <property type="entry name" value="Thioredoxin-like"/>
    <property type="match status" value="1"/>
</dbReference>
<dbReference type="CDD" id="cd03075">
    <property type="entry name" value="GST_N_Mu"/>
    <property type="match status" value="1"/>
</dbReference>
<evidence type="ECO:0000256" key="6">
    <source>
        <dbReference type="ARBA" id="ARBA00022679"/>
    </source>
</evidence>
<evidence type="ECO:0000256" key="7">
    <source>
        <dbReference type="ARBA" id="ARBA00047960"/>
    </source>
</evidence>
<dbReference type="InterPro" id="IPR040079">
    <property type="entry name" value="Glutathione_S-Trfase"/>
</dbReference>
<dbReference type="InterPro" id="IPR004046">
    <property type="entry name" value="GST_C"/>
</dbReference>
<dbReference type="SFLD" id="SFLDG00363">
    <property type="entry name" value="AMPS_(cytGST):_Alpha-__Mu-__Pi"/>
    <property type="match status" value="1"/>
</dbReference>
<dbReference type="Gene3D" id="3.40.30.10">
    <property type="entry name" value="Glutaredoxin"/>
    <property type="match status" value="1"/>
</dbReference>
<dbReference type="FunFam" id="1.20.1050.10:FF:000003">
    <property type="entry name" value="Glutathione S-transferase 2"/>
    <property type="match status" value="1"/>
</dbReference>
<feature type="domain" description="GST N-terminal" evidence="8">
    <location>
        <begin position="1"/>
        <end position="88"/>
    </location>
</feature>
<dbReference type="Gene3D" id="1.20.1050.10">
    <property type="match status" value="1"/>
</dbReference>
<evidence type="ECO:0000256" key="2">
    <source>
        <dbReference type="ARBA" id="ARBA00003701"/>
    </source>
</evidence>
<dbReference type="SUPFAM" id="SSF47616">
    <property type="entry name" value="GST C-terminal domain-like"/>
    <property type="match status" value="1"/>
</dbReference>
<evidence type="ECO:0000313" key="10">
    <source>
        <dbReference type="WBParaSite" id="MCU_008298-RA"/>
    </source>
</evidence>
<dbReference type="InterPro" id="IPR010987">
    <property type="entry name" value="Glutathione-S-Trfase_C-like"/>
</dbReference>
<evidence type="ECO:0000259" key="8">
    <source>
        <dbReference type="PROSITE" id="PS50404"/>
    </source>
</evidence>
<dbReference type="InterPro" id="IPR050213">
    <property type="entry name" value="GST_superfamily"/>
</dbReference>
<dbReference type="Pfam" id="PF14497">
    <property type="entry name" value="GST_C_3"/>
    <property type="match status" value="1"/>
</dbReference>
<comment type="similarity">
    <text evidence="3">Belongs to the GST superfamily. Mu family.</text>
</comment>
<dbReference type="SFLD" id="SFLDS00019">
    <property type="entry name" value="Glutathione_Transferase_(cytos"/>
    <property type="match status" value="1"/>
</dbReference>
<dbReference type="PROSITE" id="PS50405">
    <property type="entry name" value="GST_CTER"/>
    <property type="match status" value="1"/>
</dbReference>
<organism evidence="10">
    <name type="scientific">Mesocestoides corti</name>
    <name type="common">Flatworm</name>
    <dbReference type="NCBI Taxonomy" id="53468"/>
    <lineage>
        <taxon>Eukaryota</taxon>
        <taxon>Metazoa</taxon>
        <taxon>Spiralia</taxon>
        <taxon>Lophotrochozoa</taxon>
        <taxon>Platyhelminthes</taxon>
        <taxon>Cestoda</taxon>
        <taxon>Eucestoda</taxon>
        <taxon>Cyclophyllidea</taxon>
        <taxon>Mesocestoididae</taxon>
        <taxon>Mesocestoides</taxon>
    </lineage>
</organism>
<proteinExistence type="inferred from homology"/>
<dbReference type="AlphaFoldDB" id="A0A5K3FGN4"/>
<dbReference type="PANTHER" id="PTHR11571">
    <property type="entry name" value="GLUTATHIONE S-TRANSFERASE"/>
    <property type="match status" value="1"/>
</dbReference>
<dbReference type="InterPro" id="IPR004045">
    <property type="entry name" value="Glutathione_S-Trfase_N"/>
</dbReference>
<comment type="subunit">
    <text evidence="4">Homodimer.</text>
</comment>
<comment type="catalytic activity">
    <reaction evidence="7">
        <text>RX + glutathione = an S-substituted glutathione + a halide anion + H(+)</text>
        <dbReference type="Rhea" id="RHEA:16437"/>
        <dbReference type="ChEBI" id="CHEBI:15378"/>
        <dbReference type="ChEBI" id="CHEBI:16042"/>
        <dbReference type="ChEBI" id="CHEBI:17792"/>
        <dbReference type="ChEBI" id="CHEBI:57925"/>
        <dbReference type="ChEBI" id="CHEBI:90779"/>
        <dbReference type="EC" id="2.5.1.18"/>
    </reaction>
</comment>
<evidence type="ECO:0000256" key="4">
    <source>
        <dbReference type="ARBA" id="ARBA00011738"/>
    </source>
</evidence>
<dbReference type="Pfam" id="PF02798">
    <property type="entry name" value="GST_N"/>
    <property type="match status" value="1"/>
</dbReference>
<name>A0A5K3FGN4_MESCO</name>
<dbReference type="GO" id="GO:0006749">
    <property type="term" value="P:glutathione metabolic process"/>
    <property type="evidence" value="ECO:0007669"/>
    <property type="project" value="TreeGrafter"/>
</dbReference>
<dbReference type="PRINTS" id="PR01267">
    <property type="entry name" value="GSTRNSFRASEM"/>
</dbReference>
<protein>
    <recommendedName>
        <fullName evidence="5">glutathione transferase</fullName>
        <ecNumber evidence="5">2.5.1.18</ecNumber>
    </recommendedName>
</protein>
<evidence type="ECO:0000259" key="9">
    <source>
        <dbReference type="PROSITE" id="PS50405"/>
    </source>
</evidence>
<dbReference type="SFLD" id="SFLDG01205">
    <property type="entry name" value="AMPS.1"/>
    <property type="match status" value="1"/>
</dbReference>
<dbReference type="EC" id="2.5.1.18" evidence="5"/>
<evidence type="ECO:0000256" key="3">
    <source>
        <dbReference type="ARBA" id="ARBA00005861"/>
    </source>
</evidence>
<dbReference type="InterPro" id="IPR036249">
    <property type="entry name" value="Thioredoxin-like_sf"/>
</dbReference>
<keyword evidence="6" id="KW-0808">Transferase</keyword>
<dbReference type="InterPro" id="IPR003081">
    <property type="entry name" value="GST_mu"/>
</dbReference>
<evidence type="ECO:0000256" key="5">
    <source>
        <dbReference type="ARBA" id="ARBA00012452"/>
    </source>
</evidence>